<protein>
    <recommendedName>
        <fullName evidence="4">Retrotransposon gag domain-containing protein</fullName>
    </recommendedName>
</protein>
<dbReference type="AlphaFoldDB" id="A0A6A4XF73"/>
<proteinExistence type="predicted"/>
<dbReference type="EMBL" id="VIIS01000067">
    <property type="protein sequence ID" value="KAF0313858.1"/>
    <property type="molecule type" value="Genomic_DNA"/>
</dbReference>
<keyword evidence="3" id="KW-1185">Reference proteome</keyword>
<sequence length="491" mass="49926">MAALTADGSPDAAALTAAALTADGSSDAAALTAAALTADGPPAAAALTAAALTADGSPAAAALTAAALTADGSPAAAALTAAALTADGSSDAAALTAAALTADDSPAAAALTAAALTVDIRSSRSHSLGTRVRLTDGCCMAKCIVEKKQSNIRLSQLEGWPSAQLAQKAREPVVAVPSAPFDARLIPEFDGTEDVVSWLARAEMLCQLRGVAAETVIPLRLAGGAFHVWSQLPAASRCSLTAVRDALQAAFALDEYAAYEAFAARRLMPGESADVFLADLRRLAALFGGVSERALACAFVAGLPDSVRQMIRAGCRADGLDLSSVLARARAVLTDERLSAAAAAARRTVPPPPASHPPAAPGPGQPLVPTRGRPPRWRRRVVRVTTISGDDLKCSGIGSVTVEAQTGHRAALETLVVEERPLGVDMVLGVSGILALGGVTVLSSSVVRFCGAVCRAPPDIETPDFRVQFNAAARKCDESGEVHIFILSLQL</sequence>
<reference evidence="2 3" key="1">
    <citation type="submission" date="2019-07" db="EMBL/GenBank/DDBJ databases">
        <title>Draft genome assembly of a fouling barnacle, Amphibalanus amphitrite (Darwin, 1854): The first reference genome for Thecostraca.</title>
        <authorList>
            <person name="Kim W."/>
        </authorList>
    </citation>
    <scope>NUCLEOTIDE SEQUENCE [LARGE SCALE GENOMIC DNA]</scope>
    <source>
        <strain evidence="2">SNU_AA5</strain>
        <tissue evidence="2">Soma without cirri and trophi</tissue>
    </source>
</reference>
<organism evidence="2 3">
    <name type="scientific">Amphibalanus amphitrite</name>
    <name type="common">Striped barnacle</name>
    <name type="synonym">Balanus amphitrite</name>
    <dbReference type="NCBI Taxonomy" id="1232801"/>
    <lineage>
        <taxon>Eukaryota</taxon>
        <taxon>Metazoa</taxon>
        <taxon>Ecdysozoa</taxon>
        <taxon>Arthropoda</taxon>
        <taxon>Crustacea</taxon>
        <taxon>Multicrustacea</taxon>
        <taxon>Cirripedia</taxon>
        <taxon>Thoracica</taxon>
        <taxon>Thoracicalcarea</taxon>
        <taxon>Balanomorpha</taxon>
        <taxon>Balanoidea</taxon>
        <taxon>Balanidae</taxon>
        <taxon>Amphibalaninae</taxon>
        <taxon>Amphibalanus</taxon>
    </lineage>
</organism>
<feature type="region of interest" description="Disordered" evidence="1">
    <location>
        <begin position="343"/>
        <end position="375"/>
    </location>
</feature>
<comment type="caution">
    <text evidence="2">The sequence shown here is derived from an EMBL/GenBank/DDBJ whole genome shotgun (WGS) entry which is preliminary data.</text>
</comment>
<accession>A0A6A4XF73</accession>
<feature type="compositionally biased region" description="Pro residues" evidence="1">
    <location>
        <begin position="349"/>
        <end position="366"/>
    </location>
</feature>
<name>A0A6A4XF73_AMPAM</name>
<evidence type="ECO:0008006" key="4">
    <source>
        <dbReference type="Google" id="ProtNLM"/>
    </source>
</evidence>
<evidence type="ECO:0000256" key="1">
    <source>
        <dbReference type="SAM" id="MobiDB-lite"/>
    </source>
</evidence>
<gene>
    <name evidence="2" type="ORF">FJT64_015603</name>
</gene>
<evidence type="ECO:0000313" key="2">
    <source>
        <dbReference type="EMBL" id="KAF0313858.1"/>
    </source>
</evidence>
<dbReference type="Proteomes" id="UP000440578">
    <property type="component" value="Unassembled WGS sequence"/>
</dbReference>
<evidence type="ECO:0000313" key="3">
    <source>
        <dbReference type="Proteomes" id="UP000440578"/>
    </source>
</evidence>